<dbReference type="STRING" id="4540.A0A3L6PV00"/>
<sequence>MVEVGPWPLLALPLASATGPNRPYTLNWDLLDIQPHNLDQLDVPLTEDENILQTFGEATGLFTNMLKSELFPIHVDETVLGTVTAAFTGKTSQFPCRYLGLPLRIGRARRADEQILIDKVGAKLPGWKGRLLNKAGRLTLVSSILSSIPTYHLTVFPLSKWAIKRIDRIRRNFLWRGEDVARGGHCKVNWKRVCHPKNLGGLGIPDLANFARALRLRWLWLKWTDNNRPWSGFPIAATMSGRLQVPRGLVPSV</sequence>
<proteinExistence type="predicted"/>
<comment type="caution">
    <text evidence="1">The sequence shown here is derived from an EMBL/GenBank/DDBJ whole genome shotgun (WGS) entry which is preliminary data.</text>
</comment>
<dbReference type="PANTHER" id="PTHR33116:SF78">
    <property type="entry name" value="OS12G0587133 PROTEIN"/>
    <property type="match status" value="1"/>
</dbReference>
<name>A0A3L6PV00_PANMI</name>
<gene>
    <name evidence="1" type="ORF">C2845_PM16G03340</name>
</gene>
<keyword evidence="2" id="KW-1185">Reference proteome</keyword>
<dbReference type="OrthoDB" id="691901at2759"/>
<reference evidence="2" key="1">
    <citation type="journal article" date="2019" name="Nat. Commun.">
        <title>The genome of broomcorn millet.</title>
        <authorList>
            <person name="Zou C."/>
            <person name="Miki D."/>
            <person name="Li D."/>
            <person name="Tang Q."/>
            <person name="Xiao L."/>
            <person name="Rajput S."/>
            <person name="Deng P."/>
            <person name="Jia W."/>
            <person name="Huang R."/>
            <person name="Zhang M."/>
            <person name="Sun Y."/>
            <person name="Hu J."/>
            <person name="Fu X."/>
            <person name="Schnable P.S."/>
            <person name="Li F."/>
            <person name="Zhang H."/>
            <person name="Feng B."/>
            <person name="Zhu X."/>
            <person name="Liu R."/>
            <person name="Schnable J.C."/>
            <person name="Zhu J.-K."/>
            <person name="Zhang H."/>
        </authorList>
    </citation>
    <scope>NUCLEOTIDE SEQUENCE [LARGE SCALE GENOMIC DNA]</scope>
</reference>
<dbReference type="AlphaFoldDB" id="A0A3L6PV00"/>
<evidence type="ECO:0000313" key="1">
    <source>
        <dbReference type="EMBL" id="RLM65542.1"/>
    </source>
</evidence>
<accession>A0A3L6PV00</accession>
<dbReference type="Proteomes" id="UP000275267">
    <property type="component" value="Unassembled WGS sequence"/>
</dbReference>
<protein>
    <submittedName>
        <fullName evidence="1">Uncharacterized protein</fullName>
    </submittedName>
</protein>
<dbReference type="PANTHER" id="PTHR33116">
    <property type="entry name" value="REVERSE TRANSCRIPTASE ZINC-BINDING DOMAIN-CONTAINING PROTEIN-RELATED-RELATED"/>
    <property type="match status" value="1"/>
</dbReference>
<evidence type="ECO:0000313" key="2">
    <source>
        <dbReference type="Proteomes" id="UP000275267"/>
    </source>
</evidence>
<organism evidence="1 2">
    <name type="scientific">Panicum miliaceum</name>
    <name type="common">Proso millet</name>
    <name type="synonym">Broomcorn millet</name>
    <dbReference type="NCBI Taxonomy" id="4540"/>
    <lineage>
        <taxon>Eukaryota</taxon>
        <taxon>Viridiplantae</taxon>
        <taxon>Streptophyta</taxon>
        <taxon>Embryophyta</taxon>
        <taxon>Tracheophyta</taxon>
        <taxon>Spermatophyta</taxon>
        <taxon>Magnoliopsida</taxon>
        <taxon>Liliopsida</taxon>
        <taxon>Poales</taxon>
        <taxon>Poaceae</taxon>
        <taxon>PACMAD clade</taxon>
        <taxon>Panicoideae</taxon>
        <taxon>Panicodae</taxon>
        <taxon>Paniceae</taxon>
        <taxon>Panicinae</taxon>
        <taxon>Panicum</taxon>
        <taxon>Panicum sect. Panicum</taxon>
    </lineage>
</organism>
<dbReference type="EMBL" id="PQIB02000015">
    <property type="protein sequence ID" value="RLM65542.1"/>
    <property type="molecule type" value="Genomic_DNA"/>
</dbReference>